<accession>A0A166LX26</accession>
<protein>
    <submittedName>
        <fullName evidence="1">Uncharacterized protein</fullName>
    </submittedName>
</protein>
<organism evidence="1 2">
    <name type="scientific">Athelia psychrophila</name>
    <dbReference type="NCBI Taxonomy" id="1759441"/>
    <lineage>
        <taxon>Eukaryota</taxon>
        <taxon>Fungi</taxon>
        <taxon>Dikarya</taxon>
        <taxon>Basidiomycota</taxon>
        <taxon>Agaricomycotina</taxon>
        <taxon>Agaricomycetes</taxon>
        <taxon>Agaricomycetidae</taxon>
        <taxon>Atheliales</taxon>
        <taxon>Atheliaceae</taxon>
        <taxon>Athelia</taxon>
    </lineage>
</organism>
<sequence>MSGDIATTDDAPETNEERSYVLADLASLNVAGILHILSSEPDKYPHKVGPLSLAYKKKPTRDILSKILLDPANG</sequence>
<dbReference type="Proteomes" id="UP000076532">
    <property type="component" value="Unassembled WGS sequence"/>
</dbReference>
<evidence type="ECO:0000313" key="2">
    <source>
        <dbReference type="Proteomes" id="UP000076532"/>
    </source>
</evidence>
<dbReference type="AlphaFoldDB" id="A0A166LX26"/>
<name>A0A166LX26_9AGAM</name>
<keyword evidence="2" id="KW-1185">Reference proteome</keyword>
<proteinExistence type="predicted"/>
<reference evidence="1 2" key="1">
    <citation type="journal article" date="2016" name="Mol. Biol. Evol.">
        <title>Comparative Genomics of Early-Diverging Mushroom-Forming Fungi Provides Insights into the Origins of Lignocellulose Decay Capabilities.</title>
        <authorList>
            <person name="Nagy L.G."/>
            <person name="Riley R."/>
            <person name="Tritt A."/>
            <person name="Adam C."/>
            <person name="Daum C."/>
            <person name="Floudas D."/>
            <person name="Sun H."/>
            <person name="Yadav J.S."/>
            <person name="Pangilinan J."/>
            <person name="Larsson K.H."/>
            <person name="Matsuura K."/>
            <person name="Barry K."/>
            <person name="Labutti K."/>
            <person name="Kuo R."/>
            <person name="Ohm R.A."/>
            <person name="Bhattacharya S.S."/>
            <person name="Shirouzu T."/>
            <person name="Yoshinaga Y."/>
            <person name="Martin F.M."/>
            <person name="Grigoriev I.V."/>
            <person name="Hibbett D.S."/>
        </authorList>
    </citation>
    <scope>NUCLEOTIDE SEQUENCE [LARGE SCALE GENOMIC DNA]</scope>
    <source>
        <strain evidence="1 2">CBS 109695</strain>
    </source>
</reference>
<evidence type="ECO:0000313" key="1">
    <source>
        <dbReference type="EMBL" id="KZP23406.1"/>
    </source>
</evidence>
<gene>
    <name evidence="1" type="ORF">FIBSPDRAFT_951939</name>
</gene>
<dbReference type="EMBL" id="KV417532">
    <property type="protein sequence ID" value="KZP23406.1"/>
    <property type="molecule type" value="Genomic_DNA"/>
</dbReference>